<evidence type="ECO:0000259" key="1">
    <source>
        <dbReference type="Pfam" id="PF13439"/>
    </source>
</evidence>
<dbReference type="PANTHER" id="PTHR45947">
    <property type="entry name" value="SULFOQUINOVOSYL TRANSFERASE SQD2"/>
    <property type="match status" value="1"/>
</dbReference>
<dbReference type="AlphaFoldDB" id="A0A437REA7"/>
<accession>A0A437REA7</accession>
<gene>
    <name evidence="2" type="ORF">EOE66_13090</name>
</gene>
<reference evidence="2 3" key="1">
    <citation type="submission" date="2019-01" db="EMBL/GenBank/DDBJ databases">
        <authorList>
            <person name="Chen W.-M."/>
        </authorList>
    </citation>
    <scope>NUCLEOTIDE SEQUENCE [LARGE SCALE GENOMIC DNA]</scope>
    <source>
        <strain evidence="2 3">KYPY4</strain>
    </source>
</reference>
<dbReference type="Proteomes" id="UP000285575">
    <property type="component" value="Unassembled WGS sequence"/>
</dbReference>
<feature type="domain" description="Glycosyltransferase subfamily 4-like N-terminal" evidence="1">
    <location>
        <begin position="14"/>
        <end position="135"/>
    </location>
</feature>
<protein>
    <submittedName>
        <fullName evidence="2">Glycosyltransferase family 1 protein</fullName>
    </submittedName>
</protein>
<name>A0A437REA7_9BURK</name>
<comment type="caution">
    <text evidence="2">The sequence shown here is derived from an EMBL/GenBank/DDBJ whole genome shotgun (WGS) entry which is preliminary data.</text>
</comment>
<evidence type="ECO:0000313" key="2">
    <source>
        <dbReference type="EMBL" id="RVU45089.1"/>
    </source>
</evidence>
<dbReference type="OrthoDB" id="267270at2"/>
<dbReference type="Pfam" id="PF13692">
    <property type="entry name" value="Glyco_trans_1_4"/>
    <property type="match status" value="1"/>
</dbReference>
<dbReference type="Gene3D" id="3.40.50.2000">
    <property type="entry name" value="Glycogen Phosphorylase B"/>
    <property type="match status" value="2"/>
</dbReference>
<dbReference type="EMBL" id="SACR01000004">
    <property type="protein sequence ID" value="RVU45089.1"/>
    <property type="molecule type" value="Genomic_DNA"/>
</dbReference>
<dbReference type="CDD" id="cd03801">
    <property type="entry name" value="GT4_PimA-like"/>
    <property type="match status" value="1"/>
</dbReference>
<proteinExistence type="predicted"/>
<organism evidence="2 3">
    <name type="scientific">Rubrivivax rivuli</name>
    <dbReference type="NCBI Taxonomy" id="1862385"/>
    <lineage>
        <taxon>Bacteria</taxon>
        <taxon>Pseudomonadati</taxon>
        <taxon>Pseudomonadota</taxon>
        <taxon>Betaproteobacteria</taxon>
        <taxon>Burkholderiales</taxon>
        <taxon>Sphaerotilaceae</taxon>
        <taxon>Rubrivivax</taxon>
    </lineage>
</organism>
<keyword evidence="2" id="KW-0808">Transferase</keyword>
<dbReference type="InterPro" id="IPR050194">
    <property type="entry name" value="Glycosyltransferase_grp1"/>
</dbReference>
<keyword evidence="3" id="KW-1185">Reference proteome</keyword>
<dbReference type="Pfam" id="PF13439">
    <property type="entry name" value="Glyco_transf_4"/>
    <property type="match status" value="1"/>
</dbReference>
<evidence type="ECO:0000313" key="3">
    <source>
        <dbReference type="Proteomes" id="UP000285575"/>
    </source>
</evidence>
<dbReference type="GO" id="GO:0016758">
    <property type="term" value="F:hexosyltransferase activity"/>
    <property type="evidence" value="ECO:0007669"/>
    <property type="project" value="TreeGrafter"/>
</dbReference>
<dbReference type="InterPro" id="IPR028098">
    <property type="entry name" value="Glyco_trans_4-like_N"/>
</dbReference>
<dbReference type="PANTHER" id="PTHR45947:SF3">
    <property type="entry name" value="SULFOQUINOVOSYL TRANSFERASE SQD2"/>
    <property type="match status" value="1"/>
</dbReference>
<sequence length="347" mass="36737">MNILMCSVPFRPSVGGIETVTELLARGFHEAGHGLTVVTQTAAGAEADDSPYAVLRQPGARALWSAVERSDVVLHNNVSLRLAWPLLALRRPWVVAHHTWLPRQGPAARAAGWKRLALRHARNVAVSGALAADLGLPCNVLPNPYDSTLFRSVPGIARNRDIVCVGRLVSDKGFSVMLHALALMHAHGHRHTLTIVGEGPEGAALQGLVAVLGLQGLVRFTGALRGEALVQALHQHRVAVVPSVWEEPFGLVALEAQACGCVPVVAASGGLPQAAGPAGVVFAKGDPLALAARLVPVLRSAPESGIAHDPRVRRHLQQHQPAAVAQAYLQLLEQHAQHRSVALARQA</sequence>
<dbReference type="SUPFAM" id="SSF53756">
    <property type="entry name" value="UDP-Glycosyltransferase/glycogen phosphorylase"/>
    <property type="match status" value="1"/>
</dbReference>
<dbReference type="RefSeq" id="WP_128229153.1">
    <property type="nucleotide sequence ID" value="NZ_SACR01000004.1"/>
</dbReference>